<gene>
    <name evidence="4" type="primary">SRR7976323_2_2</name>
</gene>
<dbReference type="GO" id="GO:0005198">
    <property type="term" value="F:structural molecule activity"/>
    <property type="evidence" value="ECO:0007669"/>
    <property type="project" value="InterPro"/>
</dbReference>
<dbReference type="Proteomes" id="UP000678184">
    <property type="component" value="Segment"/>
</dbReference>
<protein>
    <submittedName>
        <fullName evidence="4">Coat protein</fullName>
    </submittedName>
</protein>
<evidence type="ECO:0000256" key="3">
    <source>
        <dbReference type="ARBA" id="ARBA00022844"/>
    </source>
</evidence>
<dbReference type="InterPro" id="IPR002703">
    <property type="entry name" value="Levivir_coat"/>
</dbReference>
<reference evidence="4" key="1">
    <citation type="submission" date="2020-09" db="EMBL/GenBank/DDBJ databases">
        <title>Leviviricetes taxonomy.</title>
        <authorList>
            <person name="Stockdale S.R."/>
            <person name="Callanan J."/>
            <person name="Adriaenssens E.M."/>
            <person name="Kuhn J.H."/>
            <person name="Rumnieks J."/>
            <person name="Shkoporov A."/>
            <person name="Draper L.A."/>
            <person name="Ross P."/>
            <person name="Hill C."/>
        </authorList>
    </citation>
    <scope>NUCLEOTIDE SEQUENCE</scope>
</reference>
<dbReference type="EMBL" id="BK014190">
    <property type="protein sequence ID" value="DAD52734.1"/>
    <property type="molecule type" value="Genomic_RNA"/>
</dbReference>
<organism evidence="4 5">
    <name type="scientific">ssRNA phage SRR7976323_2</name>
    <dbReference type="NCBI Taxonomy" id="2786689"/>
    <lineage>
        <taxon>Viruses</taxon>
        <taxon>Riboviria</taxon>
        <taxon>Orthornavirae</taxon>
        <taxon>Lenarviricota</taxon>
        <taxon>Leviviricetes</taxon>
        <taxon>Norzivirales</taxon>
        <taxon>Fiersviridae</taxon>
        <taxon>Eahsevirus</taxon>
        <taxon>Eahsevirus limihabitans</taxon>
        <taxon>Nihucivirus limihabitans</taxon>
    </lineage>
</organism>
<evidence type="ECO:0000256" key="2">
    <source>
        <dbReference type="ARBA" id="ARBA00022561"/>
    </source>
</evidence>
<dbReference type="GO" id="GO:0019028">
    <property type="term" value="C:viral capsid"/>
    <property type="evidence" value="ECO:0007669"/>
    <property type="project" value="UniProtKB-KW"/>
</dbReference>
<sequence length="132" mass="14385">MPALTTITVNDRETTPVAHAYVPSRRSNDGVNTFLRTGDSPAGREKLSISLRSSSDKTKARIVLAMPTVVDETINGVVRKSVIRTAYADLTLTYDNLSTLQERKNLVGLVANLLATSQTAVDTVVTQLDDFY</sequence>
<name>A0A8S5L4V5_9VIRU</name>
<dbReference type="GeneID" id="80398692"/>
<accession>A0A8S5L4V5</accession>
<evidence type="ECO:0000256" key="1">
    <source>
        <dbReference type="ARBA" id="ARBA00004328"/>
    </source>
</evidence>
<dbReference type="KEGG" id="vg:80398692"/>
<dbReference type="SUPFAM" id="SSF55405">
    <property type="entry name" value="RNA bacteriophage capsid protein"/>
    <property type="match status" value="1"/>
</dbReference>
<dbReference type="Gene3D" id="3.30.380.10">
    <property type="entry name" value="MS2 Viral Coat Protein"/>
    <property type="match status" value="1"/>
</dbReference>
<keyword evidence="3" id="KW-0946">Virion</keyword>
<dbReference type="Pfam" id="PF01819">
    <property type="entry name" value="Levi_coat"/>
    <property type="match status" value="1"/>
</dbReference>
<keyword evidence="2 4" id="KW-0167">Capsid protein</keyword>
<proteinExistence type="predicted"/>
<evidence type="ECO:0000313" key="4">
    <source>
        <dbReference type="EMBL" id="DAD52734.1"/>
    </source>
</evidence>
<dbReference type="RefSeq" id="YP_010769622.1">
    <property type="nucleotide sequence ID" value="NC_074029.1"/>
</dbReference>
<comment type="subcellular location">
    <subcellularLocation>
        <location evidence="1">Virion</location>
    </subcellularLocation>
</comment>
<dbReference type="InterPro" id="IPR015954">
    <property type="entry name" value="Phage_RNA-type_capsid"/>
</dbReference>
<keyword evidence="5" id="KW-1185">Reference proteome</keyword>
<evidence type="ECO:0000313" key="5">
    <source>
        <dbReference type="Proteomes" id="UP000678184"/>
    </source>
</evidence>